<reference evidence="6 7" key="1">
    <citation type="submission" date="2020-02" db="EMBL/GenBank/DDBJ databases">
        <authorList>
            <person name="Ma Q."/>
            <person name="Huang Y."/>
            <person name="Song X."/>
            <person name="Pei D."/>
        </authorList>
    </citation>
    <scope>NUCLEOTIDE SEQUENCE [LARGE SCALE GENOMIC DNA]</scope>
    <source>
        <strain evidence="6">Sxm20200214</strain>
        <tissue evidence="6">Leaf</tissue>
    </source>
</reference>
<dbReference type="Proteomes" id="UP000886595">
    <property type="component" value="Unassembled WGS sequence"/>
</dbReference>
<dbReference type="SUPFAM" id="SSF57850">
    <property type="entry name" value="RING/U-box"/>
    <property type="match status" value="1"/>
</dbReference>
<dbReference type="Gene3D" id="3.30.40.10">
    <property type="entry name" value="Zinc/RING finger domain, C3HC4 (zinc finger)"/>
    <property type="match status" value="1"/>
</dbReference>
<evidence type="ECO:0000256" key="3">
    <source>
        <dbReference type="ARBA" id="ARBA00022833"/>
    </source>
</evidence>
<proteinExistence type="predicted"/>
<feature type="domain" description="RING-type" evidence="5">
    <location>
        <begin position="144"/>
        <end position="185"/>
    </location>
</feature>
<organism evidence="6 7">
    <name type="scientific">Brassica carinata</name>
    <name type="common">Ethiopian mustard</name>
    <name type="synonym">Abyssinian cabbage</name>
    <dbReference type="NCBI Taxonomy" id="52824"/>
    <lineage>
        <taxon>Eukaryota</taxon>
        <taxon>Viridiplantae</taxon>
        <taxon>Streptophyta</taxon>
        <taxon>Embryophyta</taxon>
        <taxon>Tracheophyta</taxon>
        <taxon>Spermatophyta</taxon>
        <taxon>Magnoliopsida</taxon>
        <taxon>eudicotyledons</taxon>
        <taxon>Gunneridae</taxon>
        <taxon>Pentapetalae</taxon>
        <taxon>rosids</taxon>
        <taxon>malvids</taxon>
        <taxon>Brassicales</taxon>
        <taxon>Brassicaceae</taxon>
        <taxon>Brassiceae</taxon>
        <taxon>Brassica</taxon>
    </lineage>
</organism>
<comment type="caution">
    <text evidence="6">The sequence shown here is derived from an EMBL/GenBank/DDBJ whole genome shotgun (WGS) entry which is preliminary data.</text>
</comment>
<protein>
    <recommendedName>
        <fullName evidence="5">RING-type domain-containing protein</fullName>
    </recommendedName>
</protein>
<gene>
    <name evidence="6" type="ORF">Bca52824_007732</name>
</gene>
<dbReference type="GO" id="GO:0008270">
    <property type="term" value="F:zinc ion binding"/>
    <property type="evidence" value="ECO:0007669"/>
    <property type="project" value="UniProtKB-KW"/>
</dbReference>
<dbReference type="SMART" id="SM00184">
    <property type="entry name" value="RING"/>
    <property type="match status" value="1"/>
</dbReference>
<dbReference type="GO" id="GO:0016567">
    <property type="term" value="P:protein ubiquitination"/>
    <property type="evidence" value="ECO:0007669"/>
    <property type="project" value="TreeGrafter"/>
</dbReference>
<dbReference type="PANTHER" id="PTHR45969:SF69">
    <property type="entry name" value="FINGER DOMAIN PROTEIN, PUTATIVE (AFU_ORTHOLOGUE AFUA_3G12190)-RELATED"/>
    <property type="match status" value="1"/>
</dbReference>
<sequence length="189" mass="21718">MNPRPHISYSFFSETEPATTHPDRKLTIKIRRSNTNQTEIDFGIRCLTTANGHLTDETADLMEYFLTYHDINIEACTRIIDFTSEKVAKLISSLTNYPGTHVRNILYLTDFNPQATNRLDVDVAIIDLRNTRRPPTSDEEGDMCTICHDKIIGSEIVNSLQCNHIFHHQCLVEWIHNNLSCPICRQTDI</sequence>
<name>A0A8X7W6R6_BRACI</name>
<keyword evidence="7" id="KW-1185">Reference proteome</keyword>
<dbReference type="InterPro" id="IPR013083">
    <property type="entry name" value="Znf_RING/FYVE/PHD"/>
</dbReference>
<accession>A0A8X7W6R6</accession>
<evidence type="ECO:0000256" key="4">
    <source>
        <dbReference type="PROSITE-ProRule" id="PRU00175"/>
    </source>
</evidence>
<dbReference type="OrthoDB" id="9984778at2759"/>
<dbReference type="PANTHER" id="PTHR45969">
    <property type="entry name" value="RING ZINC FINGER PROTEIN-RELATED"/>
    <property type="match status" value="1"/>
</dbReference>
<dbReference type="PROSITE" id="PS50089">
    <property type="entry name" value="ZF_RING_2"/>
    <property type="match status" value="1"/>
</dbReference>
<evidence type="ECO:0000259" key="5">
    <source>
        <dbReference type="PROSITE" id="PS50089"/>
    </source>
</evidence>
<evidence type="ECO:0000313" key="7">
    <source>
        <dbReference type="Proteomes" id="UP000886595"/>
    </source>
</evidence>
<keyword evidence="1" id="KW-0479">Metal-binding</keyword>
<evidence type="ECO:0000256" key="1">
    <source>
        <dbReference type="ARBA" id="ARBA00022723"/>
    </source>
</evidence>
<dbReference type="Pfam" id="PF13639">
    <property type="entry name" value="zf-RING_2"/>
    <property type="match status" value="1"/>
</dbReference>
<keyword evidence="2 4" id="KW-0863">Zinc-finger</keyword>
<evidence type="ECO:0000256" key="2">
    <source>
        <dbReference type="ARBA" id="ARBA00022771"/>
    </source>
</evidence>
<evidence type="ECO:0000313" key="6">
    <source>
        <dbReference type="EMBL" id="KAG2325004.1"/>
    </source>
</evidence>
<keyword evidence="3" id="KW-0862">Zinc</keyword>
<dbReference type="AlphaFoldDB" id="A0A8X7W6R6"/>
<dbReference type="InterPro" id="IPR001841">
    <property type="entry name" value="Znf_RING"/>
</dbReference>
<dbReference type="GO" id="GO:0061630">
    <property type="term" value="F:ubiquitin protein ligase activity"/>
    <property type="evidence" value="ECO:0007669"/>
    <property type="project" value="TreeGrafter"/>
</dbReference>
<dbReference type="EMBL" id="JAAMPC010000002">
    <property type="protein sequence ID" value="KAG2325004.1"/>
    <property type="molecule type" value="Genomic_DNA"/>
</dbReference>